<dbReference type="KEGG" id="kme:H0A61_00692"/>
<dbReference type="GO" id="GO:0051539">
    <property type="term" value="F:4 iron, 4 sulfur cluster binding"/>
    <property type="evidence" value="ECO:0007669"/>
    <property type="project" value="UniProtKB-KW"/>
</dbReference>
<evidence type="ECO:0000259" key="5">
    <source>
        <dbReference type="PROSITE" id="PS51379"/>
    </source>
</evidence>
<organism evidence="6 7">
    <name type="scientific">Koleobacter methoxysyntrophicus</name>
    <dbReference type="NCBI Taxonomy" id="2751313"/>
    <lineage>
        <taxon>Bacteria</taxon>
        <taxon>Bacillati</taxon>
        <taxon>Bacillota</taxon>
        <taxon>Clostridia</taxon>
        <taxon>Koleobacterales</taxon>
        <taxon>Koleobacteraceae</taxon>
        <taxon>Koleobacter</taxon>
    </lineage>
</organism>
<evidence type="ECO:0000313" key="7">
    <source>
        <dbReference type="Proteomes" id="UP000662904"/>
    </source>
</evidence>
<dbReference type="GO" id="GO:0046872">
    <property type="term" value="F:metal ion binding"/>
    <property type="evidence" value="ECO:0007669"/>
    <property type="project" value="UniProtKB-KW"/>
</dbReference>
<dbReference type="InterPro" id="IPR017900">
    <property type="entry name" value="4Fe4S_Fe_S_CS"/>
</dbReference>
<gene>
    <name evidence="6" type="primary">metN</name>
    <name evidence="6" type="ORF">H0A61_00692</name>
</gene>
<dbReference type="AlphaFoldDB" id="A0A8A0RL76"/>
<dbReference type="PROSITE" id="PS00198">
    <property type="entry name" value="4FE4S_FER_1"/>
    <property type="match status" value="1"/>
</dbReference>
<dbReference type="Pfam" id="PF12838">
    <property type="entry name" value="Fer4_7"/>
    <property type="match status" value="1"/>
</dbReference>
<feature type="domain" description="4Fe-4S ferredoxin-type" evidence="5">
    <location>
        <begin position="76"/>
        <end position="105"/>
    </location>
</feature>
<keyword evidence="6" id="KW-0378">Hydrolase</keyword>
<keyword evidence="1" id="KW-0004">4Fe-4S</keyword>
<dbReference type="GO" id="GO:0005524">
    <property type="term" value="F:ATP binding"/>
    <property type="evidence" value="ECO:0007669"/>
    <property type="project" value="UniProtKB-KW"/>
</dbReference>
<dbReference type="Gene3D" id="3.30.70.260">
    <property type="match status" value="1"/>
</dbReference>
<evidence type="ECO:0000256" key="2">
    <source>
        <dbReference type="ARBA" id="ARBA00022723"/>
    </source>
</evidence>
<dbReference type="SUPFAM" id="SSF54862">
    <property type="entry name" value="4Fe-4S ferredoxins"/>
    <property type="match status" value="1"/>
</dbReference>
<dbReference type="PROSITE" id="PS51379">
    <property type="entry name" value="4FE4S_FER_2"/>
    <property type="match status" value="2"/>
</dbReference>
<keyword evidence="7" id="KW-1185">Reference proteome</keyword>
<dbReference type="PANTHER" id="PTHR43687:SF1">
    <property type="entry name" value="FERREDOXIN III"/>
    <property type="match status" value="1"/>
</dbReference>
<dbReference type="PANTHER" id="PTHR43687">
    <property type="entry name" value="ADENYLYLSULFATE REDUCTASE, BETA SUBUNIT"/>
    <property type="match status" value="1"/>
</dbReference>
<dbReference type="InterPro" id="IPR017896">
    <property type="entry name" value="4Fe4S_Fe-S-bd"/>
</dbReference>
<dbReference type="SMART" id="SM00930">
    <property type="entry name" value="NIL"/>
    <property type="match status" value="1"/>
</dbReference>
<keyword evidence="2" id="KW-0479">Metal-binding</keyword>
<sequence>MTKQRFTLNFPPESSEKPLTYHLIKDYNLKINILKAEITAGKEGHLLIEVEGDEADLENGLKFLMDENIEVIPLNQQITLKEDECVHCGACTAVCFPGALKLDRETWKLIFKPEECVVCGLCVNACPLGIINIGFGTGVRGE</sequence>
<dbReference type="InterPro" id="IPR018449">
    <property type="entry name" value="NIL_domain"/>
</dbReference>
<feature type="domain" description="4Fe-4S ferredoxin-type" evidence="5">
    <location>
        <begin position="107"/>
        <end position="136"/>
    </location>
</feature>
<keyword evidence="6" id="KW-0067">ATP-binding</keyword>
<dbReference type="GO" id="GO:0016787">
    <property type="term" value="F:hydrolase activity"/>
    <property type="evidence" value="ECO:0007669"/>
    <property type="project" value="UniProtKB-KW"/>
</dbReference>
<keyword evidence="6" id="KW-0547">Nucleotide-binding</keyword>
<dbReference type="SUPFAM" id="SSF55021">
    <property type="entry name" value="ACT-like"/>
    <property type="match status" value="1"/>
</dbReference>
<dbReference type="EC" id="3.6.3.-" evidence="6"/>
<dbReference type="RefSeq" id="WP_206708583.1">
    <property type="nucleotide sequence ID" value="NZ_CP059066.1"/>
</dbReference>
<dbReference type="Proteomes" id="UP000662904">
    <property type="component" value="Chromosome"/>
</dbReference>
<protein>
    <submittedName>
        <fullName evidence="6">Methionine import ATP-binding protein MetN</fullName>
        <ecNumber evidence="6">3.6.3.-</ecNumber>
    </submittedName>
</protein>
<reference evidence="6" key="1">
    <citation type="submission" date="2020-07" db="EMBL/GenBank/DDBJ databases">
        <title>Koleobacter methoxysyntrophicus gen. nov., sp. nov., a novel anaerobic bacterium isolated from deep subsurface oil field and proposal of Koleobacterales ord. nov. in the phylum Firmicutes.</title>
        <authorList>
            <person name="Sakamoto S."/>
            <person name="Tamaki H."/>
        </authorList>
    </citation>
    <scope>NUCLEOTIDE SEQUENCE</scope>
    <source>
        <strain evidence="6">NRmbB1</strain>
    </source>
</reference>
<name>A0A8A0RL76_9FIRM</name>
<proteinExistence type="predicted"/>
<evidence type="ECO:0000313" key="6">
    <source>
        <dbReference type="EMBL" id="QSQ08370.1"/>
    </source>
</evidence>
<dbReference type="InterPro" id="IPR045865">
    <property type="entry name" value="ACT-like_dom_sf"/>
</dbReference>
<dbReference type="Pfam" id="PF09383">
    <property type="entry name" value="NIL"/>
    <property type="match status" value="1"/>
</dbReference>
<accession>A0A8A0RL76</accession>
<dbReference type="EMBL" id="CP059066">
    <property type="protein sequence ID" value="QSQ08370.1"/>
    <property type="molecule type" value="Genomic_DNA"/>
</dbReference>
<keyword evidence="4" id="KW-0411">Iron-sulfur</keyword>
<evidence type="ECO:0000256" key="3">
    <source>
        <dbReference type="ARBA" id="ARBA00023004"/>
    </source>
</evidence>
<dbReference type="InterPro" id="IPR050572">
    <property type="entry name" value="Fe-S_Ferredoxin"/>
</dbReference>
<evidence type="ECO:0000256" key="1">
    <source>
        <dbReference type="ARBA" id="ARBA00022485"/>
    </source>
</evidence>
<keyword evidence="3" id="KW-0408">Iron</keyword>
<dbReference type="Gene3D" id="3.30.70.20">
    <property type="match status" value="1"/>
</dbReference>
<evidence type="ECO:0000256" key="4">
    <source>
        <dbReference type="ARBA" id="ARBA00023014"/>
    </source>
</evidence>